<dbReference type="InterPro" id="IPR023214">
    <property type="entry name" value="HAD_sf"/>
</dbReference>
<dbReference type="Gene3D" id="2.70.150.10">
    <property type="entry name" value="Calcium-transporting ATPase, cytoplasmic transduction domain A"/>
    <property type="match status" value="1"/>
</dbReference>
<dbReference type="PRINTS" id="PR00119">
    <property type="entry name" value="CATATPASE"/>
</dbReference>
<evidence type="ECO:0000256" key="1">
    <source>
        <dbReference type="ARBA" id="ARBA00004141"/>
    </source>
</evidence>
<dbReference type="GO" id="GO:0016020">
    <property type="term" value="C:membrane"/>
    <property type="evidence" value="ECO:0007669"/>
    <property type="project" value="UniProtKB-SubCell"/>
</dbReference>
<dbReference type="NCBIfam" id="TIGR01525">
    <property type="entry name" value="ATPase-IB_hvy"/>
    <property type="match status" value="1"/>
</dbReference>
<keyword evidence="4" id="KW-0479">Metal-binding</keyword>
<dbReference type="Gene3D" id="3.30.70.100">
    <property type="match status" value="1"/>
</dbReference>
<dbReference type="NCBIfam" id="TIGR01494">
    <property type="entry name" value="ATPase_P-type"/>
    <property type="match status" value="1"/>
</dbReference>
<evidence type="ECO:0000256" key="2">
    <source>
        <dbReference type="ARBA" id="ARBA00006024"/>
    </source>
</evidence>
<sequence>MEDEEFLLLDDDGESESSVPEKKSTPEKLSNTDSKDIISSISKTVEDRFSRIKESNELKKILDEGKENLISFSKSAVNILDTDLVIDGTYEIEWEIDGMDCTDCAMKARRAVSRLPGIHEVNVSVTEGSVRFNLDMAKGRVSRVNSVMESLGHNPKITWKAVSGLTPGRAATDLGIDRNTLKHALLDVPGIINVRFEEGKIELQMIEFNSLKLQEISDERILQLLGKDLKLEESVSSKLRPDQVQLLSAVFTIPLIFGVIAIEKLPSIPNNTALLLAVIGISFAGLPMLRKAASSIRNRVLGFQVLISLAVIGAMIMQEYVEALVVTGLVAFASHLEEIALVRARKAMQGGLDRLPRLARLYSDVEKASTEQDWVPIQALSVGDVVEIRSGEIVPVDGIIIDGNGEIDRAPLTGEPIPIGVSKGDRVEAGLVLVRGPIIVNCEAIGDSTRLASLIDLVRNFREMPTKTQTTIERFTTVWVPFVLLGSLAYGFVTKDFVTTLVLWVVSCPCALLLAAPVPHATALSAASASGLVARGGDVLESAASIELALLDKTGTLTTGHPKIGEFVCNDGQNKDDILAIVSSLEKRSNHPYARAIISLAEESEIKPKRVTGITDGDAGVSGKLSGKELIFGRADWLISQNIEISDEVQQVLDSSRKKGHGVSVLSLDGKSVAAFTFIHDDARDGVAEMVQSLQKEGIIVEILSGDEQSSVESFAKKIGIDPTICRGNVDPEGKAQWVKDRGKARRTLMAGDGFNDAGALAAANIGVAVGSGDQVNLEAADVLIPGNDPIAIVRLIQLAKRTKLIVNINIAISVIVTLLLVMTTLAGFNTSIAAGIAMHEASAFLVIINGMFVSSNSDNNRRTTVLVNLFRDLVIDLKEAFIALYKTNNTTA</sequence>
<dbReference type="InterPro" id="IPR023298">
    <property type="entry name" value="ATPase_P-typ_TM_dom_sf"/>
</dbReference>
<feature type="region of interest" description="Disordered" evidence="10">
    <location>
        <begin position="1"/>
        <end position="35"/>
    </location>
</feature>
<organism evidence="13">
    <name type="scientific">uncultured Poseidoniia archaeon</name>
    <dbReference type="NCBI Taxonomy" id="1697135"/>
    <lineage>
        <taxon>Archaea</taxon>
        <taxon>Methanobacteriati</taxon>
        <taxon>Thermoplasmatota</taxon>
        <taxon>Candidatus Poseidoniia</taxon>
        <taxon>environmental samples</taxon>
    </lineage>
</organism>
<dbReference type="InterPro" id="IPR023299">
    <property type="entry name" value="ATPase_P-typ_cyto_dom_N"/>
</dbReference>
<evidence type="ECO:0000313" key="13">
    <source>
        <dbReference type="EMBL" id="ANV81113.1"/>
    </source>
</evidence>
<evidence type="ECO:0000256" key="7">
    <source>
        <dbReference type="ARBA" id="ARBA00022967"/>
    </source>
</evidence>
<comment type="subcellular location">
    <subcellularLocation>
        <location evidence="1">Membrane</location>
        <topology evidence="1">Multi-pass membrane protein</topology>
    </subcellularLocation>
</comment>
<dbReference type="CDD" id="cd00371">
    <property type="entry name" value="HMA"/>
    <property type="match status" value="1"/>
</dbReference>
<dbReference type="SFLD" id="SFLDS00003">
    <property type="entry name" value="Haloacid_Dehalogenase"/>
    <property type="match status" value="1"/>
</dbReference>
<dbReference type="PROSITE" id="PS00154">
    <property type="entry name" value="ATPASE_E1_E2"/>
    <property type="match status" value="1"/>
</dbReference>
<dbReference type="InterPro" id="IPR044492">
    <property type="entry name" value="P_typ_ATPase_HD_dom"/>
</dbReference>
<reference evidence="13" key="2">
    <citation type="journal article" date="2015" name="ISME J.">
        <title>A new class of marine Euryarchaeota group II from the Mediterranean deep chlorophyll maximum.</title>
        <authorList>
            <person name="Martin-Cuadrado A.B."/>
            <person name="Garcia-Heredia I."/>
            <person name="Molto A.G."/>
            <person name="Lopez-Ubeda R."/>
            <person name="Kimes N."/>
            <person name="Lopez-Garcia P."/>
            <person name="Moreira D."/>
            <person name="Rodriguez-Valera F."/>
        </authorList>
    </citation>
    <scope>NUCLEOTIDE SEQUENCE</scope>
</reference>
<dbReference type="GO" id="GO:0019829">
    <property type="term" value="F:ATPase-coupled monoatomic cation transmembrane transporter activity"/>
    <property type="evidence" value="ECO:0007669"/>
    <property type="project" value="InterPro"/>
</dbReference>
<comment type="similarity">
    <text evidence="2">Belongs to the cation transport ATPase (P-type) (TC 3.A.3) family. Type IB subfamily.</text>
</comment>
<dbReference type="InterPro" id="IPR036163">
    <property type="entry name" value="HMA_dom_sf"/>
</dbReference>
<proteinExistence type="inferred from homology"/>
<dbReference type="SUPFAM" id="SSF81653">
    <property type="entry name" value="Calcium ATPase, transduction domain A"/>
    <property type="match status" value="1"/>
</dbReference>
<dbReference type="SFLD" id="SFLDF00027">
    <property type="entry name" value="p-type_atpase"/>
    <property type="match status" value="1"/>
</dbReference>
<reference evidence="13" key="1">
    <citation type="submission" date="2014-11" db="EMBL/GenBank/DDBJ databases">
        <authorList>
            <person name="Zhu J."/>
            <person name="Qi W."/>
            <person name="Song R."/>
        </authorList>
    </citation>
    <scope>NUCLEOTIDE SEQUENCE</scope>
</reference>
<evidence type="ECO:0000259" key="12">
    <source>
        <dbReference type="PROSITE" id="PS50846"/>
    </source>
</evidence>
<keyword evidence="7" id="KW-1278">Translocase</keyword>
<dbReference type="Gene3D" id="3.40.1110.10">
    <property type="entry name" value="Calcium-transporting ATPase, cytoplasmic domain N"/>
    <property type="match status" value="1"/>
</dbReference>
<dbReference type="PANTHER" id="PTHR48085:SF5">
    <property type="entry name" value="CADMIUM_ZINC-TRANSPORTING ATPASE HMA4-RELATED"/>
    <property type="match status" value="1"/>
</dbReference>
<evidence type="ECO:0000256" key="5">
    <source>
        <dbReference type="ARBA" id="ARBA00022741"/>
    </source>
</evidence>
<dbReference type="InterPro" id="IPR001757">
    <property type="entry name" value="P_typ_ATPase"/>
</dbReference>
<feature type="domain" description="HMA" evidence="12">
    <location>
        <begin position="90"/>
        <end position="156"/>
    </location>
</feature>
<keyword evidence="3 11" id="KW-0812">Transmembrane</keyword>
<feature type="transmembrane region" description="Helical" evidence="11">
    <location>
        <begin position="300"/>
        <end position="317"/>
    </location>
</feature>
<accession>A0A1B1TFR1</accession>
<dbReference type="Pfam" id="PF00403">
    <property type="entry name" value="HMA"/>
    <property type="match status" value="1"/>
</dbReference>
<protein>
    <submittedName>
        <fullName evidence="13">ATPase (ZntA)</fullName>
    </submittedName>
</protein>
<feature type="transmembrane region" description="Helical" evidence="11">
    <location>
        <begin position="323"/>
        <end position="342"/>
    </location>
</feature>
<feature type="transmembrane region" description="Helical" evidence="11">
    <location>
        <begin position="805"/>
        <end position="827"/>
    </location>
</feature>
<dbReference type="InterPro" id="IPR008250">
    <property type="entry name" value="ATPase_P-typ_transduc_dom_A_sf"/>
</dbReference>
<evidence type="ECO:0000256" key="8">
    <source>
        <dbReference type="ARBA" id="ARBA00022989"/>
    </source>
</evidence>
<feature type="transmembrane region" description="Helical" evidence="11">
    <location>
        <begin position="472"/>
        <end position="491"/>
    </location>
</feature>
<dbReference type="GO" id="GO:0016887">
    <property type="term" value="F:ATP hydrolysis activity"/>
    <property type="evidence" value="ECO:0007669"/>
    <property type="project" value="InterPro"/>
</dbReference>
<evidence type="ECO:0000256" key="6">
    <source>
        <dbReference type="ARBA" id="ARBA00022840"/>
    </source>
</evidence>
<dbReference type="GO" id="GO:0046872">
    <property type="term" value="F:metal ion binding"/>
    <property type="evidence" value="ECO:0007669"/>
    <property type="project" value="UniProtKB-KW"/>
</dbReference>
<dbReference type="AlphaFoldDB" id="A0A1B1TFR1"/>
<keyword evidence="6" id="KW-0067">ATP-binding</keyword>
<dbReference type="PROSITE" id="PS50846">
    <property type="entry name" value="HMA_2"/>
    <property type="match status" value="1"/>
</dbReference>
<evidence type="ECO:0000256" key="11">
    <source>
        <dbReference type="SAM" id="Phobius"/>
    </source>
</evidence>
<dbReference type="InterPro" id="IPR059000">
    <property type="entry name" value="ATPase_P-type_domA"/>
</dbReference>
<dbReference type="SUPFAM" id="SSF81660">
    <property type="entry name" value="Metal cation-transporting ATPase, ATP-binding domain N"/>
    <property type="match status" value="1"/>
</dbReference>
<dbReference type="SUPFAM" id="SSF55008">
    <property type="entry name" value="HMA, heavy metal-associated domain"/>
    <property type="match status" value="1"/>
</dbReference>
<dbReference type="SFLD" id="SFLDG00002">
    <property type="entry name" value="C1.7:_P-type_atpase_like"/>
    <property type="match status" value="1"/>
</dbReference>
<keyword evidence="9 11" id="KW-0472">Membrane</keyword>
<name>A0A1B1TFR1_9ARCH</name>
<feature type="transmembrane region" description="Helical" evidence="11">
    <location>
        <begin position="268"/>
        <end position="288"/>
    </location>
</feature>
<dbReference type="InterPro" id="IPR051014">
    <property type="entry name" value="Cation_Transport_ATPase_IB"/>
</dbReference>
<dbReference type="GO" id="GO:0005524">
    <property type="term" value="F:ATP binding"/>
    <property type="evidence" value="ECO:0007669"/>
    <property type="project" value="UniProtKB-KW"/>
</dbReference>
<dbReference type="PANTHER" id="PTHR48085">
    <property type="entry name" value="CADMIUM/ZINC-TRANSPORTING ATPASE HMA2-RELATED"/>
    <property type="match status" value="1"/>
</dbReference>
<keyword evidence="5" id="KW-0547">Nucleotide-binding</keyword>
<feature type="compositionally biased region" description="Acidic residues" evidence="10">
    <location>
        <begin position="1"/>
        <end position="15"/>
    </location>
</feature>
<evidence type="ECO:0000256" key="3">
    <source>
        <dbReference type="ARBA" id="ARBA00022692"/>
    </source>
</evidence>
<dbReference type="InterPro" id="IPR036412">
    <property type="entry name" value="HAD-like_sf"/>
</dbReference>
<dbReference type="EMBL" id="KP211923">
    <property type="protein sequence ID" value="ANV81113.1"/>
    <property type="molecule type" value="Genomic_DNA"/>
</dbReference>
<feature type="transmembrane region" description="Helical" evidence="11">
    <location>
        <begin position="833"/>
        <end position="854"/>
    </location>
</feature>
<dbReference type="Pfam" id="PF00122">
    <property type="entry name" value="E1-E2_ATPase"/>
    <property type="match status" value="1"/>
</dbReference>
<keyword evidence="8 11" id="KW-1133">Transmembrane helix</keyword>
<dbReference type="InterPro" id="IPR027256">
    <property type="entry name" value="P-typ_ATPase_IB"/>
</dbReference>
<evidence type="ECO:0000256" key="10">
    <source>
        <dbReference type="SAM" id="MobiDB-lite"/>
    </source>
</evidence>
<evidence type="ECO:0000256" key="4">
    <source>
        <dbReference type="ARBA" id="ARBA00022723"/>
    </source>
</evidence>
<dbReference type="Gene3D" id="3.40.50.1000">
    <property type="entry name" value="HAD superfamily/HAD-like"/>
    <property type="match status" value="1"/>
</dbReference>
<evidence type="ECO:0000256" key="9">
    <source>
        <dbReference type="ARBA" id="ARBA00023136"/>
    </source>
</evidence>
<dbReference type="Pfam" id="PF00702">
    <property type="entry name" value="Hydrolase"/>
    <property type="match status" value="1"/>
</dbReference>
<dbReference type="SUPFAM" id="SSF81665">
    <property type="entry name" value="Calcium ATPase, transmembrane domain M"/>
    <property type="match status" value="1"/>
</dbReference>
<feature type="transmembrane region" description="Helical" evidence="11">
    <location>
        <begin position="497"/>
        <end position="516"/>
    </location>
</feature>
<dbReference type="InterPro" id="IPR018303">
    <property type="entry name" value="ATPase_P-typ_P_site"/>
</dbReference>
<dbReference type="InterPro" id="IPR006121">
    <property type="entry name" value="HMA_dom"/>
</dbReference>
<dbReference type="SUPFAM" id="SSF56784">
    <property type="entry name" value="HAD-like"/>
    <property type="match status" value="1"/>
</dbReference>